<dbReference type="InterPro" id="IPR049164">
    <property type="entry name" value="Glyco_hydro_78_N"/>
</dbReference>
<evidence type="ECO:0000259" key="2">
    <source>
        <dbReference type="Pfam" id="PF21104"/>
    </source>
</evidence>
<feature type="domain" description="Glycosyl hydrolase family 78 alpha-rhamnosidase N-terminal" evidence="2">
    <location>
        <begin position="37"/>
        <end position="178"/>
    </location>
</feature>
<name>A0ABS2GVT2_9LACO</name>
<dbReference type="PANTHER" id="PTHR34987">
    <property type="entry name" value="C, PUTATIVE (AFU_ORTHOLOGUE AFUA_3G02880)-RELATED"/>
    <property type="match status" value="1"/>
</dbReference>
<dbReference type="Proteomes" id="UP000785625">
    <property type="component" value="Unassembled WGS sequence"/>
</dbReference>
<gene>
    <name evidence="3" type="ORF">H5975_02630</name>
</gene>
<evidence type="ECO:0000259" key="1">
    <source>
        <dbReference type="Pfam" id="PF17389"/>
    </source>
</evidence>
<dbReference type="Pfam" id="PF21104">
    <property type="entry name" value="Glyco_hydro_78_N"/>
    <property type="match status" value="1"/>
</dbReference>
<dbReference type="EMBL" id="JACJKU010000015">
    <property type="protein sequence ID" value="MBM6940395.1"/>
    <property type="molecule type" value="Genomic_DNA"/>
</dbReference>
<evidence type="ECO:0000313" key="3">
    <source>
        <dbReference type="EMBL" id="MBM6940395.1"/>
    </source>
</evidence>
<dbReference type="PANTHER" id="PTHR34987:SF4">
    <property type="entry name" value="ALPHA-L-RHAMNOSIDASE C-TERMINAL DOMAIN-CONTAINING PROTEIN"/>
    <property type="match status" value="1"/>
</dbReference>
<dbReference type="Pfam" id="PF17389">
    <property type="entry name" value="Bac_rhamnosid6H"/>
    <property type="match status" value="1"/>
</dbReference>
<dbReference type="SUPFAM" id="SSF48208">
    <property type="entry name" value="Six-hairpin glycosidases"/>
    <property type="match status" value="1"/>
</dbReference>
<reference evidence="3 4" key="1">
    <citation type="journal article" date="2021" name="Sci. Rep.">
        <title>The distribution of antibiotic resistance genes in chicken gut microbiota commensals.</title>
        <authorList>
            <person name="Juricova H."/>
            <person name="Matiasovicova J."/>
            <person name="Kubasova T."/>
            <person name="Cejkova D."/>
            <person name="Rychlik I."/>
        </authorList>
    </citation>
    <scope>NUCLEOTIDE SEQUENCE [LARGE SCALE GENOMIC DNA]</scope>
    <source>
        <strain evidence="3 4">An574</strain>
    </source>
</reference>
<evidence type="ECO:0000313" key="4">
    <source>
        <dbReference type="Proteomes" id="UP000785625"/>
    </source>
</evidence>
<dbReference type="InterPro" id="IPR012341">
    <property type="entry name" value="6hp_glycosidase-like_sf"/>
</dbReference>
<sequence>MAFTFQINNQVKFNHNQSLLNKAAALTLKLKSTVVKPVAIVEPVKDSSKLNETGMKKIDDITNLDKHQLKRDDRVILDFGNHYVGHFKINIRHIGSPQDAPLALKIKFAETPAEFAFNSADYDGWLSKSWIQEETIHIDQLPVELNLPRRYAFRYVELKVIDTSPKWSAIFSDPELTALSSADWNNYQPVKLSDHELQSIYDVSVKTLYDCMQEVFEDGPKRDRRLWLGDLHLQALANYATFQNNVLVKRCLYLFGGMSAKDGRIAANVFTNGDPQPDDTFLLDYGLFFISTLDDYVTASNDLATLRDLYPIAKKQVEVALNCVHDGIYEPDDDYPVFVDWSNEFDKTTAGQAIIIYALKQFIHLAQQLNHDDDINKVQPILDEMVDHSINDLYDTKHHLFVSGSNHEFNVASQVWMVLAGVVSDENAKQIMSSMKKELFPITGIATPYMYHHVAAAFFKAGLKDDGIELLKDYWGKMIKLGADTYWEAFEPENTNYSPYGSPIVSSYCHAWGCTPAFLIKKYLLN</sequence>
<keyword evidence="4" id="KW-1185">Reference proteome</keyword>
<feature type="domain" description="Alpha-L-rhamnosidase six-hairpin glycosidase" evidence="1">
    <location>
        <begin position="191"/>
        <end position="517"/>
    </location>
</feature>
<organism evidence="3 4">
    <name type="scientific">Limosilactobacillus coleohominis</name>
    <dbReference type="NCBI Taxonomy" id="181675"/>
    <lineage>
        <taxon>Bacteria</taxon>
        <taxon>Bacillati</taxon>
        <taxon>Bacillota</taxon>
        <taxon>Bacilli</taxon>
        <taxon>Lactobacillales</taxon>
        <taxon>Lactobacillaceae</taxon>
        <taxon>Limosilactobacillus</taxon>
    </lineage>
</organism>
<protein>
    <submittedName>
        <fullName evidence="3">Alpha-rhamnosidase</fullName>
    </submittedName>
</protein>
<dbReference type="RefSeq" id="WP_204784770.1">
    <property type="nucleotide sequence ID" value="NZ_CALVGD010000103.1"/>
</dbReference>
<comment type="caution">
    <text evidence="3">The sequence shown here is derived from an EMBL/GenBank/DDBJ whole genome shotgun (WGS) entry which is preliminary data.</text>
</comment>
<dbReference type="Gene3D" id="1.50.10.10">
    <property type="match status" value="1"/>
</dbReference>
<dbReference type="InterPro" id="IPR035396">
    <property type="entry name" value="Bac_rhamnosid6H"/>
</dbReference>
<proteinExistence type="predicted"/>
<dbReference type="InterPro" id="IPR008928">
    <property type="entry name" value="6-hairpin_glycosidase_sf"/>
</dbReference>
<accession>A0ABS2GVT2</accession>